<gene>
    <name evidence="3" type="ORF">SAMN02745172_00940</name>
</gene>
<name>A0A1M7ZBQ8_9HYPH</name>
<evidence type="ECO:0000259" key="2">
    <source>
        <dbReference type="Pfam" id="PF13449"/>
    </source>
</evidence>
<proteinExistence type="predicted"/>
<dbReference type="Proteomes" id="UP000186406">
    <property type="component" value="Unassembled WGS sequence"/>
</dbReference>
<keyword evidence="4" id="KW-1185">Reference proteome</keyword>
<reference evidence="3 4" key="1">
    <citation type="submission" date="2016-12" db="EMBL/GenBank/DDBJ databases">
        <authorList>
            <person name="Song W.-J."/>
            <person name="Kurnit D.M."/>
        </authorList>
    </citation>
    <scope>NUCLEOTIDE SEQUENCE [LARGE SCALE GENOMIC DNA]</scope>
    <source>
        <strain evidence="3 4">DSM 19599</strain>
    </source>
</reference>
<dbReference type="EMBL" id="FRXO01000002">
    <property type="protein sequence ID" value="SHO62335.1"/>
    <property type="molecule type" value="Genomic_DNA"/>
</dbReference>
<dbReference type="Pfam" id="PF13449">
    <property type="entry name" value="Phytase-like"/>
    <property type="match status" value="1"/>
</dbReference>
<evidence type="ECO:0000256" key="1">
    <source>
        <dbReference type="SAM" id="Phobius"/>
    </source>
</evidence>
<dbReference type="AlphaFoldDB" id="A0A1M7ZBQ8"/>
<keyword evidence="1" id="KW-1133">Transmembrane helix</keyword>
<feature type="transmembrane region" description="Helical" evidence="1">
    <location>
        <begin position="24"/>
        <end position="47"/>
    </location>
</feature>
<organism evidence="3 4">
    <name type="scientific">Pseudoxanthobacter soli DSM 19599</name>
    <dbReference type="NCBI Taxonomy" id="1123029"/>
    <lineage>
        <taxon>Bacteria</taxon>
        <taxon>Pseudomonadati</taxon>
        <taxon>Pseudomonadota</taxon>
        <taxon>Alphaproteobacteria</taxon>
        <taxon>Hyphomicrobiales</taxon>
        <taxon>Segnochrobactraceae</taxon>
        <taxon>Pseudoxanthobacter</taxon>
    </lineage>
</organism>
<protein>
    <recommendedName>
        <fullName evidence="2">Phytase-like domain-containing protein</fullName>
    </recommendedName>
</protein>
<dbReference type="InterPro" id="IPR027372">
    <property type="entry name" value="Phytase-like_dom"/>
</dbReference>
<dbReference type="PIRSF" id="PIRSF031900">
    <property type="entry name" value="UCP031900"/>
    <property type="match status" value="1"/>
</dbReference>
<evidence type="ECO:0000313" key="4">
    <source>
        <dbReference type="Proteomes" id="UP000186406"/>
    </source>
</evidence>
<dbReference type="STRING" id="1123029.SAMN02745172_00940"/>
<accession>A0A1M7ZBQ8</accession>
<sequence length="392" mass="41881">MLRRTDDDRRGAERAASRRLRRPHVGWTAIPAAVQLAPGLVALALAMPAAAAEPHGGAVAVPVQTRALSHFDLSDPSRRRFGDLDFLGGLVVRASDERFSSLSGLTLDSTGTRMLAVSDFGFWISARIVAAEDGRPTDLTDVLVAPMLDAGGKPRPNTPLPKRLVDAEAIAALPGRTGFIVSMEGRGLVRFDGDPPFAARMKPVALPPWLTRLPSNRGIEAVATRSVNGESDLVAFAETADRDGRIRGGVLKAGRWKALALKARDGFSVTDAAFLPGGDLLVLERLYRRPLGLYMRLRRIGALDLAGTAPLDGLIVAEADFGDEIDNMEGLGLHRDPAGRELVTLVSDDNRSMLQRTLILRFALASALPLPKPDQAAGRASALGSTIDSTMR</sequence>
<evidence type="ECO:0000313" key="3">
    <source>
        <dbReference type="EMBL" id="SHO62335.1"/>
    </source>
</evidence>
<keyword evidence="1" id="KW-0812">Transmembrane</keyword>
<feature type="domain" description="Phytase-like" evidence="2">
    <location>
        <begin position="98"/>
        <end position="350"/>
    </location>
</feature>
<keyword evidence="1" id="KW-0472">Membrane</keyword>
<dbReference type="OrthoDB" id="9798693at2"/>
<dbReference type="InterPro" id="IPR014567">
    <property type="entry name" value="UCP031900"/>
</dbReference>